<evidence type="ECO:0000313" key="5">
    <source>
        <dbReference type="Proteomes" id="UP000637578"/>
    </source>
</evidence>
<protein>
    <submittedName>
        <fullName evidence="4">Lipoarabinomannan carrier protein LprG</fullName>
    </submittedName>
</protein>
<keyword evidence="3" id="KW-1003">Cell membrane</keyword>
<reference evidence="4" key="1">
    <citation type="journal article" date="2014" name="Int. J. Syst. Evol. Microbiol.">
        <title>Complete genome sequence of Corynebacterium casei LMG S-19264T (=DSM 44701T), isolated from a smear-ripened cheese.</title>
        <authorList>
            <consortium name="US DOE Joint Genome Institute (JGI-PGF)"/>
            <person name="Walter F."/>
            <person name="Albersmeier A."/>
            <person name="Kalinowski J."/>
            <person name="Ruckert C."/>
        </authorList>
    </citation>
    <scope>NUCLEOTIDE SEQUENCE</scope>
    <source>
        <strain evidence="4">CGMCC 4.5737</strain>
    </source>
</reference>
<dbReference type="SUPFAM" id="SSF89392">
    <property type="entry name" value="Prokaryotic lipoproteins and lipoprotein localization factors"/>
    <property type="match status" value="1"/>
</dbReference>
<comment type="caution">
    <text evidence="4">The sequence shown here is derived from an EMBL/GenBank/DDBJ whole genome shotgun (WGS) entry which is preliminary data.</text>
</comment>
<name>A0A8J3FZG7_9PSEU</name>
<dbReference type="EMBL" id="BMMK01000073">
    <property type="protein sequence ID" value="GGM84496.1"/>
    <property type="molecule type" value="Genomic_DNA"/>
</dbReference>
<dbReference type="AlphaFoldDB" id="A0A8J3FZG7"/>
<keyword evidence="5" id="KW-1185">Reference proteome</keyword>
<dbReference type="CDD" id="cd16334">
    <property type="entry name" value="LppX-like"/>
    <property type="match status" value="1"/>
</dbReference>
<keyword evidence="3" id="KW-0472">Membrane</keyword>
<evidence type="ECO:0000256" key="1">
    <source>
        <dbReference type="ARBA" id="ARBA00004196"/>
    </source>
</evidence>
<dbReference type="Gene3D" id="2.50.20.20">
    <property type="match status" value="1"/>
</dbReference>
<comment type="subcellular location">
    <subcellularLocation>
        <location evidence="1">Cell envelope</location>
    </subcellularLocation>
</comment>
<dbReference type="Pfam" id="PF07161">
    <property type="entry name" value="LppX_LprAFG"/>
    <property type="match status" value="1"/>
</dbReference>
<organism evidence="4 5">
    <name type="scientific">Longimycelium tulufanense</name>
    <dbReference type="NCBI Taxonomy" id="907463"/>
    <lineage>
        <taxon>Bacteria</taxon>
        <taxon>Bacillati</taxon>
        <taxon>Actinomycetota</taxon>
        <taxon>Actinomycetes</taxon>
        <taxon>Pseudonocardiales</taxon>
        <taxon>Pseudonocardiaceae</taxon>
        <taxon>Longimycelium</taxon>
    </lineage>
</organism>
<dbReference type="InterPro" id="IPR029046">
    <property type="entry name" value="LolA/LolB/LppX"/>
</dbReference>
<dbReference type="GO" id="GO:0030313">
    <property type="term" value="C:cell envelope"/>
    <property type="evidence" value="ECO:0007669"/>
    <property type="project" value="UniProtKB-SubCell"/>
</dbReference>
<dbReference type="Proteomes" id="UP000637578">
    <property type="component" value="Unassembled WGS sequence"/>
</dbReference>
<gene>
    <name evidence="4" type="primary">lprG</name>
    <name evidence="4" type="ORF">GCM10012275_64010</name>
</gene>
<evidence type="ECO:0000256" key="2">
    <source>
        <dbReference type="ARBA" id="ARBA00009194"/>
    </source>
</evidence>
<evidence type="ECO:0000256" key="3">
    <source>
        <dbReference type="ARBA" id="ARBA00022475"/>
    </source>
</evidence>
<evidence type="ECO:0000313" key="4">
    <source>
        <dbReference type="EMBL" id="GGM84496.1"/>
    </source>
</evidence>
<accession>A0A8J3FZG7</accession>
<reference evidence="4" key="2">
    <citation type="submission" date="2020-09" db="EMBL/GenBank/DDBJ databases">
        <authorList>
            <person name="Sun Q."/>
            <person name="Zhou Y."/>
        </authorList>
    </citation>
    <scope>NUCLEOTIDE SEQUENCE</scope>
    <source>
        <strain evidence="4">CGMCC 4.5737</strain>
    </source>
</reference>
<comment type="similarity">
    <text evidence="2">Belongs to the LppX/LprAFG lipoprotein family.</text>
</comment>
<proteinExistence type="inferred from homology"/>
<sequence length="252" mass="26065">MAPATARGYGRRARGWLPTIGGMILRCARLGALVLLATLVAGCTDDAKPAQSLPDGGELLRQSAAAMRSVESVHFTINADGAVAGLPLRGAEGDLTRAGNARGKARVQQAGSVAELDFVLVDQDIYVKGPTGGYQRFPAGLAATLYDPSAILDPERGVAKLLSEASGPRTEAEEEVAGTKSYRVAATAPKDALSGLLPGMTEDVPGTLWVDAGSKRLVQARFDVPGADGGNKVPVTVAFSDFGKQVDIRPPA</sequence>
<dbReference type="InterPro" id="IPR009830">
    <property type="entry name" value="LppX/LprAFG"/>
</dbReference>